<dbReference type="InterPro" id="IPR036397">
    <property type="entry name" value="RNaseH_sf"/>
</dbReference>
<evidence type="ECO:0000256" key="1">
    <source>
        <dbReference type="SAM" id="MobiDB-lite"/>
    </source>
</evidence>
<dbReference type="Gene3D" id="3.30.420.10">
    <property type="entry name" value="Ribonuclease H-like superfamily/Ribonuclease H"/>
    <property type="match status" value="1"/>
</dbReference>
<dbReference type="EMBL" id="CARXXK010000002">
    <property type="protein sequence ID" value="CAI6359139.1"/>
    <property type="molecule type" value="Genomic_DNA"/>
</dbReference>
<dbReference type="InterPro" id="IPR012337">
    <property type="entry name" value="RNaseH-like_sf"/>
</dbReference>
<feature type="compositionally biased region" description="Basic and acidic residues" evidence="1">
    <location>
        <begin position="221"/>
        <end position="231"/>
    </location>
</feature>
<reference evidence="2 3" key="1">
    <citation type="submission" date="2023-01" db="EMBL/GenBank/DDBJ databases">
        <authorList>
            <person name="Whitehead M."/>
        </authorList>
    </citation>
    <scope>NUCLEOTIDE SEQUENCE [LARGE SCALE GENOMIC DNA]</scope>
</reference>
<organism evidence="2 3">
    <name type="scientific">Macrosiphum euphorbiae</name>
    <name type="common">potato aphid</name>
    <dbReference type="NCBI Taxonomy" id="13131"/>
    <lineage>
        <taxon>Eukaryota</taxon>
        <taxon>Metazoa</taxon>
        <taxon>Ecdysozoa</taxon>
        <taxon>Arthropoda</taxon>
        <taxon>Hexapoda</taxon>
        <taxon>Insecta</taxon>
        <taxon>Pterygota</taxon>
        <taxon>Neoptera</taxon>
        <taxon>Paraneoptera</taxon>
        <taxon>Hemiptera</taxon>
        <taxon>Sternorrhyncha</taxon>
        <taxon>Aphidomorpha</taxon>
        <taxon>Aphidoidea</taxon>
        <taxon>Aphididae</taxon>
        <taxon>Macrosiphini</taxon>
        <taxon>Macrosiphum</taxon>
    </lineage>
</organism>
<dbReference type="Proteomes" id="UP001160148">
    <property type="component" value="Unassembled WGS sequence"/>
</dbReference>
<sequence>MSHSELFYEKLISIYDNQDKKKPESQEDYDKALNEINDAKLNLVINVKHIIFKRKTKTENIIYVVPYENYFEKIEESHKATGHGGRDKVEQYLKNKYNIPRITIQIFIDLCTTCNVKKSKPCKAVVVKTILSADFNSRGKIYLIDFQSTSDGHFKWVRNYQDHITKYLYLRPLTSKRATEVSHELLKNFLEQGAPQILQSDNLKVHGRPRHPQSQGSVERSNQDVENMLRA</sequence>
<keyword evidence="3" id="KW-1185">Reference proteome</keyword>
<dbReference type="Gene3D" id="1.10.340.70">
    <property type="match status" value="1"/>
</dbReference>
<evidence type="ECO:0008006" key="4">
    <source>
        <dbReference type="Google" id="ProtNLM"/>
    </source>
</evidence>
<name>A0AAV0WU58_9HEMI</name>
<dbReference type="SUPFAM" id="SSF53098">
    <property type="entry name" value="Ribonuclease H-like"/>
    <property type="match status" value="1"/>
</dbReference>
<protein>
    <recommendedName>
        <fullName evidence="4">Polyprotein</fullName>
    </recommendedName>
</protein>
<evidence type="ECO:0000313" key="2">
    <source>
        <dbReference type="EMBL" id="CAI6359139.1"/>
    </source>
</evidence>
<proteinExistence type="predicted"/>
<accession>A0AAV0WU58</accession>
<feature type="region of interest" description="Disordered" evidence="1">
    <location>
        <begin position="201"/>
        <end position="231"/>
    </location>
</feature>
<comment type="caution">
    <text evidence="2">The sequence shown here is derived from an EMBL/GenBank/DDBJ whole genome shotgun (WGS) entry which is preliminary data.</text>
</comment>
<gene>
    <name evidence="2" type="ORF">MEUPH1_LOCUS14576</name>
</gene>
<evidence type="ECO:0000313" key="3">
    <source>
        <dbReference type="Proteomes" id="UP001160148"/>
    </source>
</evidence>
<dbReference type="GO" id="GO:0003676">
    <property type="term" value="F:nucleic acid binding"/>
    <property type="evidence" value="ECO:0007669"/>
    <property type="project" value="InterPro"/>
</dbReference>
<dbReference type="AlphaFoldDB" id="A0AAV0WU58"/>